<feature type="transmembrane region" description="Helical" evidence="1">
    <location>
        <begin position="37"/>
        <end position="57"/>
    </location>
</feature>
<reference evidence="2 3" key="1">
    <citation type="submission" date="2018-09" db="EMBL/GenBank/DDBJ databases">
        <title>Phylogeny of the Shewanellaceae, and recommendation for two new genera, Pseudoshewanella and Parashewanella.</title>
        <authorList>
            <person name="Wang G."/>
        </authorList>
    </citation>
    <scope>NUCLEOTIDE SEQUENCE [LARGE SCALE GENOMIC DNA]</scope>
    <source>
        <strain evidence="2 3">KCTC 22492</strain>
    </source>
</reference>
<keyword evidence="1" id="KW-1133">Transmembrane helix</keyword>
<evidence type="ECO:0000313" key="2">
    <source>
        <dbReference type="EMBL" id="RJY10456.1"/>
    </source>
</evidence>
<protein>
    <submittedName>
        <fullName evidence="2">Uncharacterized protein</fullName>
    </submittedName>
</protein>
<organism evidence="2 3">
    <name type="scientific">Parashewanella spongiae</name>
    <dbReference type="NCBI Taxonomy" id="342950"/>
    <lineage>
        <taxon>Bacteria</taxon>
        <taxon>Pseudomonadati</taxon>
        <taxon>Pseudomonadota</taxon>
        <taxon>Gammaproteobacteria</taxon>
        <taxon>Alteromonadales</taxon>
        <taxon>Shewanellaceae</taxon>
        <taxon>Parashewanella</taxon>
    </lineage>
</organism>
<dbReference type="OrthoDB" id="5828963at2"/>
<dbReference type="AlphaFoldDB" id="A0A3A6TQI9"/>
<sequence length="80" mass="8463">MKLVEKFVALLLWLGISASPTLIGILLGGVVGLSNGLLEMSILVCGGVGFFIGGLWAEKVRRSTGLAHFWGRLIGARDPI</sequence>
<comment type="caution">
    <text evidence="2">The sequence shown here is derived from an EMBL/GenBank/DDBJ whole genome shotgun (WGS) entry which is preliminary data.</text>
</comment>
<keyword evidence="3" id="KW-1185">Reference proteome</keyword>
<dbReference type="Proteomes" id="UP000273022">
    <property type="component" value="Unassembled WGS sequence"/>
</dbReference>
<keyword evidence="1" id="KW-0472">Membrane</keyword>
<gene>
    <name evidence="2" type="ORF">D5R81_14690</name>
</gene>
<dbReference type="RefSeq" id="WP_121854390.1">
    <property type="nucleotide sequence ID" value="NZ_CP037952.1"/>
</dbReference>
<accession>A0A3A6TQI9</accession>
<evidence type="ECO:0000313" key="3">
    <source>
        <dbReference type="Proteomes" id="UP000273022"/>
    </source>
</evidence>
<keyword evidence="1" id="KW-0812">Transmembrane</keyword>
<name>A0A3A6TQI9_9GAMM</name>
<dbReference type="EMBL" id="QYYH01000104">
    <property type="protein sequence ID" value="RJY10456.1"/>
    <property type="molecule type" value="Genomic_DNA"/>
</dbReference>
<proteinExistence type="predicted"/>
<evidence type="ECO:0000256" key="1">
    <source>
        <dbReference type="SAM" id="Phobius"/>
    </source>
</evidence>
<feature type="transmembrane region" description="Helical" evidence="1">
    <location>
        <begin position="7"/>
        <end position="31"/>
    </location>
</feature>